<sequence>MAKRVAGLRGGKHHNNEAAHRYALSTLWNLAFVESSRAAILAQPGLVDAIRTALNTTESARTKEVAKGCLWTLGLEQDVKGLTSSPGEVASQCAEGQEACLLEEALPHVMLSYEWGCQQSVMLIKTELQAAGYKTWMDIDKMSGSTLEAMARAVEDSAAVVVCVSKRVPAFQQRKKIIPVLLERDYKPSGWLGALMGTRLYFPMHDPRTIPRRVEEWLRRVRCADYVGVFREKDMDGLALSGLHRYS</sequence>
<feature type="domain" description="TIR" evidence="1">
    <location>
        <begin position="109"/>
        <end position="205"/>
    </location>
</feature>
<keyword evidence="3" id="KW-1185">Reference proteome</keyword>
<accession>A0A699YZF7</accession>
<organism evidence="2 3">
    <name type="scientific">Haematococcus lacustris</name>
    <name type="common">Green alga</name>
    <name type="synonym">Haematococcus pluvialis</name>
    <dbReference type="NCBI Taxonomy" id="44745"/>
    <lineage>
        <taxon>Eukaryota</taxon>
        <taxon>Viridiplantae</taxon>
        <taxon>Chlorophyta</taxon>
        <taxon>core chlorophytes</taxon>
        <taxon>Chlorophyceae</taxon>
        <taxon>CS clade</taxon>
        <taxon>Chlamydomonadales</taxon>
        <taxon>Haematococcaceae</taxon>
        <taxon>Haematococcus</taxon>
    </lineage>
</organism>
<dbReference type="PANTHER" id="PTHR46270:SF2">
    <property type="entry name" value="TIR DOMAIN-CONTAINING PROTEIN"/>
    <property type="match status" value="1"/>
</dbReference>
<dbReference type="SUPFAM" id="SSF52200">
    <property type="entry name" value="Toll/Interleukin receptor TIR domain"/>
    <property type="match status" value="1"/>
</dbReference>
<gene>
    <name evidence="2" type="ORF">HaLaN_11955</name>
</gene>
<dbReference type="InterPro" id="IPR016024">
    <property type="entry name" value="ARM-type_fold"/>
</dbReference>
<dbReference type="EMBL" id="BLLF01000884">
    <property type="protein sequence ID" value="GFH15683.1"/>
    <property type="molecule type" value="Genomic_DNA"/>
</dbReference>
<dbReference type="SUPFAM" id="SSF48371">
    <property type="entry name" value="ARM repeat"/>
    <property type="match status" value="1"/>
</dbReference>
<dbReference type="InterPro" id="IPR035897">
    <property type="entry name" value="Toll_tir_struct_dom_sf"/>
</dbReference>
<dbReference type="InterPro" id="IPR011989">
    <property type="entry name" value="ARM-like"/>
</dbReference>
<dbReference type="Gene3D" id="1.25.10.10">
    <property type="entry name" value="Leucine-rich Repeat Variant"/>
    <property type="match status" value="1"/>
</dbReference>
<dbReference type="GO" id="GO:0007165">
    <property type="term" value="P:signal transduction"/>
    <property type="evidence" value="ECO:0007669"/>
    <property type="project" value="InterPro"/>
</dbReference>
<dbReference type="AlphaFoldDB" id="A0A699YZF7"/>
<dbReference type="Gene3D" id="3.40.50.10140">
    <property type="entry name" value="Toll/interleukin-1 receptor homology (TIR) domain"/>
    <property type="match status" value="1"/>
</dbReference>
<evidence type="ECO:0000259" key="1">
    <source>
        <dbReference type="Pfam" id="PF13676"/>
    </source>
</evidence>
<dbReference type="Proteomes" id="UP000485058">
    <property type="component" value="Unassembled WGS sequence"/>
</dbReference>
<reference evidence="2 3" key="1">
    <citation type="submission" date="2020-02" db="EMBL/GenBank/DDBJ databases">
        <title>Draft genome sequence of Haematococcus lacustris strain NIES-144.</title>
        <authorList>
            <person name="Morimoto D."/>
            <person name="Nakagawa S."/>
            <person name="Yoshida T."/>
            <person name="Sawayama S."/>
        </authorList>
    </citation>
    <scope>NUCLEOTIDE SEQUENCE [LARGE SCALE GENOMIC DNA]</scope>
    <source>
        <strain evidence="2 3">NIES-144</strain>
    </source>
</reference>
<name>A0A699YZF7_HAELA</name>
<dbReference type="InterPro" id="IPR000157">
    <property type="entry name" value="TIR_dom"/>
</dbReference>
<protein>
    <recommendedName>
        <fullName evidence="1">TIR domain-containing protein</fullName>
    </recommendedName>
</protein>
<dbReference type="PANTHER" id="PTHR46270">
    <property type="entry name" value="ARMADILLO-TYPE FOLD-RELATED"/>
    <property type="match status" value="1"/>
</dbReference>
<comment type="caution">
    <text evidence="2">The sequence shown here is derived from an EMBL/GenBank/DDBJ whole genome shotgun (WGS) entry which is preliminary data.</text>
</comment>
<dbReference type="Pfam" id="PF13676">
    <property type="entry name" value="TIR_2"/>
    <property type="match status" value="1"/>
</dbReference>
<evidence type="ECO:0000313" key="3">
    <source>
        <dbReference type="Proteomes" id="UP000485058"/>
    </source>
</evidence>
<proteinExistence type="predicted"/>
<evidence type="ECO:0000313" key="2">
    <source>
        <dbReference type="EMBL" id="GFH15683.1"/>
    </source>
</evidence>